<accession>A0A1D1VNB2</accession>
<comment type="caution">
    <text evidence="1">The sequence shown here is derived from an EMBL/GenBank/DDBJ whole genome shotgun (WGS) entry which is preliminary data.</text>
</comment>
<organism evidence="1 2">
    <name type="scientific">Ramazzottius varieornatus</name>
    <name type="common">Water bear</name>
    <name type="synonym">Tardigrade</name>
    <dbReference type="NCBI Taxonomy" id="947166"/>
    <lineage>
        <taxon>Eukaryota</taxon>
        <taxon>Metazoa</taxon>
        <taxon>Ecdysozoa</taxon>
        <taxon>Tardigrada</taxon>
        <taxon>Eutardigrada</taxon>
        <taxon>Parachela</taxon>
        <taxon>Hypsibioidea</taxon>
        <taxon>Ramazzottiidae</taxon>
        <taxon>Ramazzottius</taxon>
    </lineage>
</organism>
<evidence type="ECO:0000313" key="1">
    <source>
        <dbReference type="EMBL" id="GAV02316.1"/>
    </source>
</evidence>
<dbReference type="AlphaFoldDB" id="A0A1D1VNB2"/>
<name>A0A1D1VNB2_RAMVA</name>
<proteinExistence type="predicted"/>
<gene>
    <name evidence="1" type="primary">RvY_12901-1</name>
    <name evidence="1" type="synonym">RvY_12901.1</name>
    <name evidence="1" type="ORF">RvY_12901</name>
</gene>
<evidence type="ECO:0000313" key="2">
    <source>
        <dbReference type="Proteomes" id="UP000186922"/>
    </source>
</evidence>
<sequence length="48" mass="5599">MDDGKEVIDRCHMYEVDYFDEGLVRKGPSTEDKVVPYRMPIRPTLPEA</sequence>
<dbReference type="Proteomes" id="UP000186922">
    <property type="component" value="Unassembled WGS sequence"/>
</dbReference>
<dbReference type="EMBL" id="BDGG01000008">
    <property type="protein sequence ID" value="GAV02316.1"/>
    <property type="molecule type" value="Genomic_DNA"/>
</dbReference>
<reference evidence="1 2" key="1">
    <citation type="journal article" date="2016" name="Nat. Commun.">
        <title>Extremotolerant tardigrade genome and improved radiotolerance of human cultured cells by tardigrade-unique protein.</title>
        <authorList>
            <person name="Hashimoto T."/>
            <person name="Horikawa D.D."/>
            <person name="Saito Y."/>
            <person name="Kuwahara H."/>
            <person name="Kozuka-Hata H."/>
            <person name="Shin-I T."/>
            <person name="Minakuchi Y."/>
            <person name="Ohishi K."/>
            <person name="Motoyama A."/>
            <person name="Aizu T."/>
            <person name="Enomoto A."/>
            <person name="Kondo K."/>
            <person name="Tanaka S."/>
            <person name="Hara Y."/>
            <person name="Koshikawa S."/>
            <person name="Sagara H."/>
            <person name="Miura T."/>
            <person name="Yokobori S."/>
            <person name="Miyagawa K."/>
            <person name="Suzuki Y."/>
            <person name="Kubo T."/>
            <person name="Oyama M."/>
            <person name="Kohara Y."/>
            <person name="Fujiyama A."/>
            <person name="Arakawa K."/>
            <person name="Katayama T."/>
            <person name="Toyoda A."/>
            <person name="Kunieda T."/>
        </authorList>
    </citation>
    <scope>NUCLEOTIDE SEQUENCE [LARGE SCALE GENOMIC DNA]</scope>
    <source>
        <strain evidence="1 2">YOKOZUNA-1</strain>
    </source>
</reference>
<keyword evidence="2" id="KW-1185">Reference proteome</keyword>
<protein>
    <submittedName>
        <fullName evidence="1">Uncharacterized protein</fullName>
    </submittedName>
</protein>